<evidence type="ECO:0000313" key="2">
    <source>
        <dbReference type="Proteomes" id="UP001434883"/>
    </source>
</evidence>
<organism evidence="1 2">
    <name type="scientific">Xenoophorus captivus</name>
    <dbReference type="NCBI Taxonomy" id="1517983"/>
    <lineage>
        <taxon>Eukaryota</taxon>
        <taxon>Metazoa</taxon>
        <taxon>Chordata</taxon>
        <taxon>Craniata</taxon>
        <taxon>Vertebrata</taxon>
        <taxon>Euteleostomi</taxon>
        <taxon>Actinopterygii</taxon>
        <taxon>Neopterygii</taxon>
        <taxon>Teleostei</taxon>
        <taxon>Neoteleostei</taxon>
        <taxon>Acanthomorphata</taxon>
        <taxon>Ovalentaria</taxon>
        <taxon>Atherinomorphae</taxon>
        <taxon>Cyprinodontiformes</taxon>
        <taxon>Goodeidae</taxon>
        <taxon>Xenoophorus</taxon>
    </lineage>
</organism>
<keyword evidence="2" id="KW-1185">Reference proteome</keyword>
<reference evidence="1 2" key="1">
    <citation type="submission" date="2021-06" db="EMBL/GenBank/DDBJ databases">
        <authorList>
            <person name="Palmer J.M."/>
        </authorList>
    </citation>
    <scope>NUCLEOTIDE SEQUENCE [LARGE SCALE GENOMIC DNA]</scope>
    <source>
        <strain evidence="1 2">XC_2019</strain>
        <tissue evidence="1">Muscle</tissue>
    </source>
</reference>
<comment type="caution">
    <text evidence="1">The sequence shown here is derived from an EMBL/GenBank/DDBJ whole genome shotgun (WGS) entry which is preliminary data.</text>
</comment>
<protein>
    <submittedName>
        <fullName evidence="1">Uncharacterized protein</fullName>
    </submittedName>
</protein>
<gene>
    <name evidence="1" type="ORF">XENOCAPTIV_017761</name>
</gene>
<dbReference type="EMBL" id="JAHRIN010045717">
    <property type="protein sequence ID" value="MEQ2207735.1"/>
    <property type="molecule type" value="Genomic_DNA"/>
</dbReference>
<dbReference type="Proteomes" id="UP001434883">
    <property type="component" value="Unassembled WGS sequence"/>
</dbReference>
<sequence length="108" mass="12241">MTKKLMLCLGPTTQPGVRTSFFKTALANSNFMFFRQSPCMQGIVKIVRREKKERETKVSIYLLLSRGTREAEILSTRKETRTHLLLVWALNHSHQGPQHGGATANLSL</sequence>
<name>A0ABV0RHV1_9TELE</name>
<accession>A0ABV0RHV1</accession>
<evidence type="ECO:0000313" key="1">
    <source>
        <dbReference type="EMBL" id="MEQ2207735.1"/>
    </source>
</evidence>
<proteinExistence type="predicted"/>